<evidence type="ECO:0000313" key="1">
    <source>
        <dbReference type="EMBL" id="JAE36756.1"/>
    </source>
</evidence>
<dbReference type="EMBL" id="GBRH01161140">
    <property type="protein sequence ID" value="JAE36756.1"/>
    <property type="molecule type" value="Transcribed_RNA"/>
</dbReference>
<protein>
    <submittedName>
        <fullName evidence="1">Uncharacterized protein</fullName>
    </submittedName>
</protein>
<dbReference type="AlphaFoldDB" id="A0A0A9HPE3"/>
<accession>A0A0A9HPE3</accession>
<sequence>MATVVSLLHSKMKLFMLIFTCYSIKSHSKTVNQDVPFLFWD</sequence>
<proteinExistence type="predicted"/>
<organism evidence="1">
    <name type="scientific">Arundo donax</name>
    <name type="common">Giant reed</name>
    <name type="synonym">Donax arundinaceus</name>
    <dbReference type="NCBI Taxonomy" id="35708"/>
    <lineage>
        <taxon>Eukaryota</taxon>
        <taxon>Viridiplantae</taxon>
        <taxon>Streptophyta</taxon>
        <taxon>Embryophyta</taxon>
        <taxon>Tracheophyta</taxon>
        <taxon>Spermatophyta</taxon>
        <taxon>Magnoliopsida</taxon>
        <taxon>Liliopsida</taxon>
        <taxon>Poales</taxon>
        <taxon>Poaceae</taxon>
        <taxon>PACMAD clade</taxon>
        <taxon>Arundinoideae</taxon>
        <taxon>Arundineae</taxon>
        <taxon>Arundo</taxon>
    </lineage>
</organism>
<reference evidence="1" key="2">
    <citation type="journal article" date="2015" name="Data Brief">
        <title>Shoot transcriptome of the giant reed, Arundo donax.</title>
        <authorList>
            <person name="Barrero R.A."/>
            <person name="Guerrero F.D."/>
            <person name="Moolhuijzen P."/>
            <person name="Goolsby J.A."/>
            <person name="Tidwell J."/>
            <person name="Bellgard S.E."/>
            <person name="Bellgard M.I."/>
        </authorList>
    </citation>
    <scope>NUCLEOTIDE SEQUENCE</scope>
    <source>
        <tissue evidence="1">Shoot tissue taken approximately 20 cm above the soil surface</tissue>
    </source>
</reference>
<name>A0A0A9HPE3_ARUDO</name>
<reference evidence="1" key="1">
    <citation type="submission" date="2014-09" db="EMBL/GenBank/DDBJ databases">
        <authorList>
            <person name="Magalhaes I.L.F."/>
            <person name="Oliveira U."/>
            <person name="Santos F.R."/>
            <person name="Vidigal T.H.D.A."/>
            <person name="Brescovit A.D."/>
            <person name="Santos A.J."/>
        </authorList>
    </citation>
    <scope>NUCLEOTIDE SEQUENCE</scope>
    <source>
        <tissue evidence="1">Shoot tissue taken approximately 20 cm above the soil surface</tissue>
    </source>
</reference>